<protein>
    <submittedName>
        <fullName evidence="1">Uncharacterized protein</fullName>
    </submittedName>
</protein>
<dbReference type="Proteomes" id="UP000324222">
    <property type="component" value="Unassembled WGS sequence"/>
</dbReference>
<sequence length="164" mass="17306">MEGSQFRGCLGIGSPDWKLLKLDHLVQYDVVGIQRYSTIAYYSTSNSLDCRIHKVSLSFCCGSLVSGTGGISSFPGLMPRLARGSDSSGEPCVQQTGFKCGDATPRQDTTRVLASPRKAAVVQGNHACFGIRWISKRTGSNPVHGPSVGLGFLARGNGILAGGL</sequence>
<name>A0A5B7GHZ7_PORTR</name>
<evidence type="ECO:0000313" key="2">
    <source>
        <dbReference type="Proteomes" id="UP000324222"/>
    </source>
</evidence>
<reference evidence="1 2" key="1">
    <citation type="submission" date="2019-05" db="EMBL/GenBank/DDBJ databases">
        <title>Another draft genome of Portunus trituberculatus and its Hox gene families provides insights of decapod evolution.</title>
        <authorList>
            <person name="Jeong J.-H."/>
            <person name="Song I."/>
            <person name="Kim S."/>
            <person name="Choi T."/>
            <person name="Kim D."/>
            <person name="Ryu S."/>
            <person name="Kim W."/>
        </authorList>
    </citation>
    <scope>NUCLEOTIDE SEQUENCE [LARGE SCALE GENOMIC DNA]</scope>
    <source>
        <tissue evidence="1">Muscle</tissue>
    </source>
</reference>
<proteinExistence type="predicted"/>
<dbReference type="EMBL" id="VSRR010014115">
    <property type="protein sequence ID" value="MPC56638.1"/>
    <property type="molecule type" value="Genomic_DNA"/>
</dbReference>
<gene>
    <name evidence="1" type="ORF">E2C01_050603</name>
</gene>
<accession>A0A5B7GHZ7</accession>
<keyword evidence="2" id="KW-1185">Reference proteome</keyword>
<comment type="caution">
    <text evidence="1">The sequence shown here is derived from an EMBL/GenBank/DDBJ whole genome shotgun (WGS) entry which is preliminary data.</text>
</comment>
<dbReference type="AlphaFoldDB" id="A0A5B7GHZ7"/>
<organism evidence="1 2">
    <name type="scientific">Portunus trituberculatus</name>
    <name type="common">Swimming crab</name>
    <name type="synonym">Neptunus trituberculatus</name>
    <dbReference type="NCBI Taxonomy" id="210409"/>
    <lineage>
        <taxon>Eukaryota</taxon>
        <taxon>Metazoa</taxon>
        <taxon>Ecdysozoa</taxon>
        <taxon>Arthropoda</taxon>
        <taxon>Crustacea</taxon>
        <taxon>Multicrustacea</taxon>
        <taxon>Malacostraca</taxon>
        <taxon>Eumalacostraca</taxon>
        <taxon>Eucarida</taxon>
        <taxon>Decapoda</taxon>
        <taxon>Pleocyemata</taxon>
        <taxon>Brachyura</taxon>
        <taxon>Eubrachyura</taxon>
        <taxon>Portunoidea</taxon>
        <taxon>Portunidae</taxon>
        <taxon>Portuninae</taxon>
        <taxon>Portunus</taxon>
    </lineage>
</organism>
<evidence type="ECO:0000313" key="1">
    <source>
        <dbReference type="EMBL" id="MPC56638.1"/>
    </source>
</evidence>